<accession>C6T523</accession>
<dbReference type="EMBL" id="BT092535">
    <property type="protein sequence ID" value="ACU16815.1"/>
    <property type="molecule type" value="mRNA"/>
</dbReference>
<proteinExistence type="evidence at transcript level"/>
<reference evidence="2" key="1">
    <citation type="submission" date="2009-08" db="EMBL/GenBank/DDBJ databases">
        <authorList>
            <person name="Cheung F."/>
            <person name="Xiao Y."/>
            <person name="Chan A."/>
            <person name="Moskal W."/>
            <person name="Town C.D."/>
        </authorList>
    </citation>
    <scope>NUCLEOTIDE SEQUENCE</scope>
</reference>
<evidence type="ECO:0000256" key="1">
    <source>
        <dbReference type="SAM" id="Phobius"/>
    </source>
</evidence>
<dbReference type="AlphaFoldDB" id="C6T523"/>
<keyword evidence="1" id="KW-1133">Transmembrane helix</keyword>
<keyword evidence="1" id="KW-0812">Transmembrane</keyword>
<organism evidence="2">
    <name type="scientific">Glycine max</name>
    <name type="common">Soybean</name>
    <name type="synonym">Glycine hispida</name>
    <dbReference type="NCBI Taxonomy" id="3847"/>
    <lineage>
        <taxon>Eukaryota</taxon>
        <taxon>Viridiplantae</taxon>
        <taxon>Streptophyta</taxon>
        <taxon>Embryophyta</taxon>
        <taxon>Tracheophyta</taxon>
        <taxon>Spermatophyta</taxon>
        <taxon>Magnoliopsida</taxon>
        <taxon>eudicotyledons</taxon>
        <taxon>Gunneridae</taxon>
        <taxon>Pentapetalae</taxon>
        <taxon>rosids</taxon>
        <taxon>fabids</taxon>
        <taxon>Fabales</taxon>
        <taxon>Fabaceae</taxon>
        <taxon>Papilionoideae</taxon>
        <taxon>50 kb inversion clade</taxon>
        <taxon>NPAAA clade</taxon>
        <taxon>indigoferoid/millettioid clade</taxon>
        <taxon>Phaseoleae</taxon>
        <taxon>Glycine</taxon>
        <taxon>Glycine subgen. Soja</taxon>
    </lineage>
</organism>
<name>C6T523_SOYBN</name>
<sequence length="124" mass="14533">MALPKLSLKINIRSQRMVRRYLSNELKDNGKKWHHQNSTSKSIYILNSWGSLVLIINLSVIFPLGVSTLLSLKPSSPRSCFAIKFSSMRHCRYFFENSLHFSDWCTAVFRQLRYSIFSRSHKCM</sequence>
<keyword evidence="1" id="KW-0472">Membrane</keyword>
<feature type="transmembrane region" description="Helical" evidence="1">
    <location>
        <begin position="49"/>
        <end position="72"/>
    </location>
</feature>
<protein>
    <submittedName>
        <fullName evidence="2">Uncharacterized protein</fullName>
    </submittedName>
</protein>
<evidence type="ECO:0000313" key="2">
    <source>
        <dbReference type="EMBL" id="ACU16815.1"/>
    </source>
</evidence>